<evidence type="ECO:0000256" key="1">
    <source>
        <dbReference type="ARBA" id="ARBA00000085"/>
    </source>
</evidence>
<protein>
    <recommendedName>
        <fullName evidence="2">histidine kinase</fullName>
        <ecNumber evidence="2">2.7.13.3</ecNumber>
    </recommendedName>
</protein>
<dbReference type="InterPro" id="IPR003594">
    <property type="entry name" value="HATPase_dom"/>
</dbReference>
<dbReference type="SUPFAM" id="SSF55785">
    <property type="entry name" value="PYP-like sensor domain (PAS domain)"/>
    <property type="match status" value="1"/>
</dbReference>
<dbReference type="Gene3D" id="1.10.287.130">
    <property type="match status" value="1"/>
</dbReference>
<dbReference type="Gene3D" id="3.30.450.20">
    <property type="entry name" value="PAS domain"/>
    <property type="match status" value="1"/>
</dbReference>
<dbReference type="PRINTS" id="PR00344">
    <property type="entry name" value="BCTRLSENSOR"/>
</dbReference>
<feature type="domain" description="Histidine kinase" evidence="6">
    <location>
        <begin position="202"/>
        <end position="423"/>
    </location>
</feature>
<dbReference type="PROSITE" id="PS50110">
    <property type="entry name" value="RESPONSE_REGULATORY"/>
    <property type="match status" value="1"/>
</dbReference>
<dbReference type="Proteomes" id="UP000051757">
    <property type="component" value="Unassembled WGS sequence"/>
</dbReference>
<dbReference type="Pfam" id="PF00072">
    <property type="entry name" value="Response_reg"/>
    <property type="match status" value="1"/>
</dbReference>
<dbReference type="Gene3D" id="3.30.565.10">
    <property type="entry name" value="Histidine kinase-like ATPase, C-terminal domain"/>
    <property type="match status" value="1"/>
</dbReference>
<dbReference type="SMART" id="SM00387">
    <property type="entry name" value="HATPase_c"/>
    <property type="match status" value="1"/>
</dbReference>
<comment type="catalytic activity">
    <reaction evidence="1">
        <text>ATP + protein L-histidine = ADP + protein N-phospho-L-histidine.</text>
        <dbReference type="EC" id="2.7.13.3"/>
    </reaction>
</comment>
<proteinExistence type="predicted"/>
<gene>
    <name evidence="8" type="ORF">ARC23_00015</name>
</gene>
<dbReference type="InterPro" id="IPR001789">
    <property type="entry name" value="Sig_transdc_resp-reg_receiver"/>
</dbReference>
<dbReference type="InterPro" id="IPR035965">
    <property type="entry name" value="PAS-like_dom_sf"/>
</dbReference>
<dbReference type="SUPFAM" id="SSF52172">
    <property type="entry name" value="CheY-like"/>
    <property type="match status" value="1"/>
</dbReference>
<evidence type="ECO:0000313" key="8">
    <source>
        <dbReference type="EMBL" id="KRG53300.1"/>
    </source>
</evidence>
<sequence length="567" mass="61406">MHPFPLTVSAPDQLAYRLLQDSDWARSAAAASAPPELRSLLAMILDSPEPLWIAWGHQDKTFFFNDAYLPMLGGKLHGAMGNSLEQVWSDVWQVVAPAIGDAFAGTSRSFNNLPLMMDRDGTLRETFWTFSYSPLRLGCGAVGGIICVVSEQTERVIERDRHSRQVAAITEQAREAHLELVRAREQLRQSQKLEAIGQLTGGVAHDFNNLLQVITGSVDMLLHTWPGDDPRLRYIQAIGSASDRATRLTAQLLAFSRRQSLSPEVFDLCESVQALSDIITTVLGARITMRVDLPCTPLPVLLDRTQLDTALINIAVNARDAIEGQGTVTIHVAQVTAVPSIRFSAPMKGAFAAISVTDTGAGIDPTVVDRIFEPFFTTKDVGAGTGLGLSQVFGFVKQSEGEVDVSSEPGTGTRFTLYLPLAQSSGALPRPLSQPGLVHGQGLCVLVVEDNVDVAEFAVGALRELDYTVVLARNADEALAALEHDAARFHVVFSDVVMPGINGLDLARSIRSRFPGLPIILTSGYSELLARDPGHGFALLRKPYSLKQLAAVMTEAGRQRSPEPVRV</sequence>
<feature type="modified residue" description="4-aspartylphosphate" evidence="4">
    <location>
        <position position="495"/>
    </location>
</feature>
<dbReference type="EC" id="2.7.13.3" evidence="2"/>
<dbReference type="Gene3D" id="3.40.50.2300">
    <property type="match status" value="1"/>
</dbReference>
<evidence type="ECO:0000313" key="9">
    <source>
        <dbReference type="Proteomes" id="UP000051757"/>
    </source>
</evidence>
<keyword evidence="8" id="KW-0808">Transferase</keyword>
<dbReference type="PANTHER" id="PTHR43065">
    <property type="entry name" value="SENSOR HISTIDINE KINASE"/>
    <property type="match status" value="1"/>
</dbReference>
<accession>A0A0R0BIE8</accession>
<evidence type="ECO:0000256" key="5">
    <source>
        <dbReference type="SAM" id="Coils"/>
    </source>
</evidence>
<dbReference type="SUPFAM" id="SSF47384">
    <property type="entry name" value="Homodimeric domain of signal transducing histidine kinase"/>
    <property type="match status" value="1"/>
</dbReference>
<evidence type="ECO:0000259" key="6">
    <source>
        <dbReference type="PROSITE" id="PS50109"/>
    </source>
</evidence>
<dbReference type="InterPro" id="IPR003661">
    <property type="entry name" value="HisK_dim/P_dom"/>
</dbReference>
<keyword evidence="9" id="KW-1185">Reference proteome</keyword>
<feature type="domain" description="Response regulatory" evidence="7">
    <location>
        <begin position="444"/>
        <end position="557"/>
    </location>
</feature>
<dbReference type="SUPFAM" id="SSF55874">
    <property type="entry name" value="ATPase domain of HSP90 chaperone/DNA topoisomerase II/histidine kinase"/>
    <property type="match status" value="1"/>
</dbReference>
<dbReference type="GO" id="GO:0000155">
    <property type="term" value="F:phosphorelay sensor kinase activity"/>
    <property type="evidence" value="ECO:0007669"/>
    <property type="project" value="InterPro"/>
</dbReference>
<feature type="coiled-coil region" evidence="5">
    <location>
        <begin position="166"/>
        <end position="193"/>
    </location>
</feature>
<dbReference type="SMART" id="SM00388">
    <property type="entry name" value="HisKA"/>
    <property type="match status" value="1"/>
</dbReference>
<dbReference type="InterPro" id="IPR036097">
    <property type="entry name" value="HisK_dim/P_sf"/>
</dbReference>
<evidence type="ECO:0000256" key="2">
    <source>
        <dbReference type="ARBA" id="ARBA00012438"/>
    </source>
</evidence>
<dbReference type="PROSITE" id="PS50109">
    <property type="entry name" value="HIS_KIN"/>
    <property type="match status" value="1"/>
</dbReference>
<dbReference type="SMART" id="SM00448">
    <property type="entry name" value="REC"/>
    <property type="match status" value="1"/>
</dbReference>
<name>A0A0R0BIE8_9GAMM</name>
<dbReference type="PANTHER" id="PTHR43065:SF49">
    <property type="entry name" value="HISTIDINE KINASE"/>
    <property type="match status" value="1"/>
</dbReference>
<dbReference type="InterPro" id="IPR005467">
    <property type="entry name" value="His_kinase_dom"/>
</dbReference>
<dbReference type="InterPro" id="IPR036890">
    <property type="entry name" value="HATPase_C_sf"/>
</dbReference>
<keyword evidence="8" id="KW-0418">Kinase</keyword>
<reference evidence="8 9" key="1">
    <citation type="journal article" date="2016" name="Front. Microbiol.">
        <title>Genome Sequence of Type Strains of Genus Stenotrophomonas.</title>
        <authorList>
            <person name="Patil P.P."/>
            <person name="Midha S."/>
            <person name="Kumar S."/>
            <person name="Patil P.B."/>
        </authorList>
    </citation>
    <scope>NUCLEOTIDE SEQUENCE [LARGE SCALE GENOMIC DNA]</scope>
    <source>
        <strain evidence="8 9">LMG 978</strain>
    </source>
</reference>
<evidence type="ECO:0000256" key="3">
    <source>
        <dbReference type="ARBA" id="ARBA00022553"/>
    </source>
</evidence>
<organism evidence="8 9">
    <name type="scientific">Stenotrophomonas beteli</name>
    <dbReference type="NCBI Taxonomy" id="3384461"/>
    <lineage>
        <taxon>Bacteria</taxon>
        <taxon>Pseudomonadati</taxon>
        <taxon>Pseudomonadota</taxon>
        <taxon>Gammaproteobacteria</taxon>
        <taxon>Lysobacterales</taxon>
        <taxon>Lysobacteraceae</taxon>
        <taxon>Stenotrophomonas</taxon>
        <taxon>Stenotrophomonas maltophilia group</taxon>
    </lineage>
</organism>
<evidence type="ECO:0000259" key="7">
    <source>
        <dbReference type="PROSITE" id="PS50110"/>
    </source>
</evidence>
<dbReference type="AlphaFoldDB" id="A0A0R0BIE8"/>
<comment type="caution">
    <text evidence="8">The sequence shown here is derived from an EMBL/GenBank/DDBJ whole genome shotgun (WGS) entry which is preliminary data.</text>
</comment>
<dbReference type="InterPro" id="IPR011006">
    <property type="entry name" value="CheY-like_superfamily"/>
</dbReference>
<keyword evidence="5" id="KW-0175">Coiled coil</keyword>
<dbReference type="CDD" id="cd00082">
    <property type="entry name" value="HisKA"/>
    <property type="match status" value="1"/>
</dbReference>
<dbReference type="OrthoDB" id="9770473at2"/>
<keyword evidence="3 4" id="KW-0597">Phosphoprotein</keyword>
<dbReference type="InterPro" id="IPR004358">
    <property type="entry name" value="Sig_transdc_His_kin-like_C"/>
</dbReference>
<evidence type="ECO:0000256" key="4">
    <source>
        <dbReference type="PROSITE-ProRule" id="PRU00169"/>
    </source>
</evidence>
<dbReference type="Pfam" id="PF02518">
    <property type="entry name" value="HATPase_c"/>
    <property type="match status" value="1"/>
</dbReference>
<dbReference type="Pfam" id="PF00512">
    <property type="entry name" value="HisKA"/>
    <property type="match status" value="1"/>
</dbReference>
<dbReference type="EMBL" id="LLXV01000001">
    <property type="protein sequence ID" value="KRG53300.1"/>
    <property type="molecule type" value="Genomic_DNA"/>
</dbReference>